<keyword evidence="13" id="KW-1185">Reference proteome</keyword>
<comment type="similarity">
    <text evidence="2">Belongs to the peptidase M43B family.</text>
</comment>
<dbReference type="GO" id="GO:0046872">
    <property type="term" value="F:metal ion binding"/>
    <property type="evidence" value="ECO:0007669"/>
    <property type="project" value="UniProtKB-KW"/>
</dbReference>
<evidence type="ECO:0000313" key="13">
    <source>
        <dbReference type="Proteomes" id="UP001320420"/>
    </source>
</evidence>
<dbReference type="PANTHER" id="PTHR47466:SF1">
    <property type="entry name" value="METALLOPROTEASE MEP1 (AFU_ORTHOLOGUE AFUA_1G07730)-RELATED"/>
    <property type="match status" value="1"/>
</dbReference>
<dbReference type="SUPFAM" id="SSF55486">
    <property type="entry name" value="Metalloproteases ('zincins'), catalytic domain"/>
    <property type="match status" value="1"/>
</dbReference>
<accession>A0AAN9YND2</accession>
<dbReference type="AlphaFoldDB" id="A0AAN9YND2"/>
<protein>
    <recommendedName>
        <fullName evidence="11">Peptidase M43 pregnancy-associated plasma-A domain-containing protein</fullName>
    </recommendedName>
</protein>
<dbReference type="GO" id="GO:0008237">
    <property type="term" value="F:metallopeptidase activity"/>
    <property type="evidence" value="ECO:0007669"/>
    <property type="project" value="UniProtKB-KW"/>
</dbReference>
<organism evidence="12 13">
    <name type="scientific">Diatrype stigma</name>
    <dbReference type="NCBI Taxonomy" id="117547"/>
    <lineage>
        <taxon>Eukaryota</taxon>
        <taxon>Fungi</taxon>
        <taxon>Dikarya</taxon>
        <taxon>Ascomycota</taxon>
        <taxon>Pezizomycotina</taxon>
        <taxon>Sordariomycetes</taxon>
        <taxon>Xylariomycetidae</taxon>
        <taxon>Xylariales</taxon>
        <taxon>Diatrypaceae</taxon>
        <taxon>Diatrype</taxon>
    </lineage>
</organism>
<feature type="chain" id="PRO_5042924135" description="Peptidase M43 pregnancy-associated plasma-A domain-containing protein" evidence="10">
    <location>
        <begin position="21"/>
        <end position="269"/>
    </location>
</feature>
<keyword evidence="6" id="KW-0378">Hydrolase</keyword>
<evidence type="ECO:0000256" key="4">
    <source>
        <dbReference type="ARBA" id="ARBA00022723"/>
    </source>
</evidence>
<evidence type="ECO:0000256" key="1">
    <source>
        <dbReference type="ARBA" id="ARBA00003174"/>
    </source>
</evidence>
<feature type="domain" description="Peptidase M43 pregnancy-associated plasma-A" evidence="11">
    <location>
        <begin position="203"/>
        <end position="266"/>
    </location>
</feature>
<evidence type="ECO:0000313" key="12">
    <source>
        <dbReference type="EMBL" id="KAK7750591.1"/>
    </source>
</evidence>
<comment type="caution">
    <text evidence="12">The sequence shown here is derived from an EMBL/GenBank/DDBJ whole genome shotgun (WGS) entry which is preliminary data.</text>
</comment>
<evidence type="ECO:0000259" key="11">
    <source>
        <dbReference type="Pfam" id="PF05572"/>
    </source>
</evidence>
<evidence type="ECO:0000256" key="10">
    <source>
        <dbReference type="SAM" id="SignalP"/>
    </source>
</evidence>
<keyword evidence="5 10" id="KW-0732">Signal</keyword>
<dbReference type="GO" id="GO:0006508">
    <property type="term" value="P:proteolysis"/>
    <property type="evidence" value="ECO:0007669"/>
    <property type="project" value="UniProtKB-KW"/>
</dbReference>
<evidence type="ECO:0000256" key="8">
    <source>
        <dbReference type="ARBA" id="ARBA00023049"/>
    </source>
</evidence>
<evidence type="ECO:0000256" key="7">
    <source>
        <dbReference type="ARBA" id="ARBA00022833"/>
    </source>
</evidence>
<feature type="signal peptide" evidence="10">
    <location>
        <begin position="1"/>
        <end position="20"/>
    </location>
</feature>
<dbReference type="InterPro" id="IPR008754">
    <property type="entry name" value="Peptidase_M43"/>
</dbReference>
<dbReference type="PANTHER" id="PTHR47466">
    <property type="match status" value="1"/>
</dbReference>
<reference evidence="12 13" key="1">
    <citation type="submission" date="2024-02" db="EMBL/GenBank/DDBJ databases">
        <title>De novo assembly and annotation of 12 fungi associated with fruit tree decline syndrome in Ontario, Canada.</title>
        <authorList>
            <person name="Sulman M."/>
            <person name="Ellouze W."/>
            <person name="Ilyukhin E."/>
        </authorList>
    </citation>
    <scope>NUCLEOTIDE SEQUENCE [LARGE SCALE GENOMIC DNA]</scope>
    <source>
        <strain evidence="12 13">M11/M66-122</strain>
    </source>
</reference>
<gene>
    <name evidence="12" type="ORF">SLS62_007438</name>
</gene>
<keyword evidence="4" id="KW-0479">Metal-binding</keyword>
<dbReference type="InterPro" id="IPR024079">
    <property type="entry name" value="MetalloPept_cat_dom_sf"/>
</dbReference>
<keyword evidence="8" id="KW-0482">Metalloprotease</keyword>
<proteinExistence type="inferred from homology"/>
<keyword evidence="9" id="KW-1015">Disulfide bond</keyword>
<comment type="function">
    <text evidence="1">Secreted metalloproteinase that allows assimilation of proteinaceous substrates.</text>
</comment>
<evidence type="ECO:0000256" key="5">
    <source>
        <dbReference type="ARBA" id="ARBA00022729"/>
    </source>
</evidence>
<dbReference type="Pfam" id="PF05572">
    <property type="entry name" value="Peptidase_M43"/>
    <property type="match status" value="1"/>
</dbReference>
<dbReference type="EMBL" id="JAKJXP020000061">
    <property type="protein sequence ID" value="KAK7750591.1"/>
    <property type="molecule type" value="Genomic_DNA"/>
</dbReference>
<keyword evidence="7" id="KW-0862">Zinc</keyword>
<evidence type="ECO:0000256" key="2">
    <source>
        <dbReference type="ARBA" id="ARBA00008721"/>
    </source>
</evidence>
<dbReference type="Gene3D" id="3.40.390.10">
    <property type="entry name" value="Collagenase (Catalytic Domain)"/>
    <property type="match status" value="1"/>
</dbReference>
<evidence type="ECO:0000256" key="3">
    <source>
        <dbReference type="ARBA" id="ARBA00022670"/>
    </source>
</evidence>
<evidence type="ECO:0000256" key="9">
    <source>
        <dbReference type="ARBA" id="ARBA00023157"/>
    </source>
</evidence>
<evidence type="ECO:0000256" key="6">
    <source>
        <dbReference type="ARBA" id="ARBA00022801"/>
    </source>
</evidence>
<sequence length="269" mass="29274">MKVLITALGLTSYGFTVALANKGYEVPTRRGCQVSGDGTEISTIYSRQQTSAVPSNITVDVNFHIASTEADETLITDDIVAAQFDILHEVYSRHNITLVLNSTERVVDNLTGSAFLIKEGDSWVYHEEEHDAYLKNTRKGGYDALNLYFFSSYSPGATGYCQFPTVTAPGEDLFYSDSCQISAETMPGMPADRAFDDWNQGHIAVHETGHWFGLNHTFAGGCGATGDFVADTPAQGTEVYGCPADSDTCPDSPGLDPIHNFMGYTDDSW</sequence>
<name>A0AAN9YND2_9PEZI</name>
<keyword evidence="3" id="KW-0645">Protease</keyword>
<dbReference type="Proteomes" id="UP001320420">
    <property type="component" value="Unassembled WGS sequence"/>
</dbReference>